<organism evidence="1">
    <name type="scientific">Clastoptera arizonana</name>
    <name type="common">Arizona spittle bug</name>
    <dbReference type="NCBI Taxonomy" id="38151"/>
    <lineage>
        <taxon>Eukaryota</taxon>
        <taxon>Metazoa</taxon>
        <taxon>Ecdysozoa</taxon>
        <taxon>Arthropoda</taxon>
        <taxon>Hexapoda</taxon>
        <taxon>Insecta</taxon>
        <taxon>Pterygota</taxon>
        <taxon>Neoptera</taxon>
        <taxon>Paraneoptera</taxon>
        <taxon>Hemiptera</taxon>
        <taxon>Auchenorrhyncha</taxon>
        <taxon>Cercopoidea</taxon>
        <taxon>Clastopteridae</taxon>
        <taxon>Clastoptera</taxon>
    </lineage>
</organism>
<proteinExistence type="predicted"/>
<evidence type="ECO:0000313" key="1">
    <source>
        <dbReference type="EMBL" id="JAS06793.1"/>
    </source>
</evidence>
<gene>
    <name evidence="1" type="ORF">g.42887</name>
</gene>
<name>A0A1B6BZV4_9HEMI</name>
<sequence>MFYPFRPEAVKSVVAVYGKPCEKSVLPLSSLPLKSLLGKIAVIRSGIKLNVITPLTDLSIEGKDSKSADSIVGFDAEAVYVQGDAKKKTLRGDEELFKHIKYSPDTCIDFAQSVDGAVFASDNFIHGKAGLRKNFLQVLSHKVINDLTGVEIQQECSCEIGRFYPITRCNVVSRREKEPLVSKVERKLLKSKII</sequence>
<reference evidence="1" key="1">
    <citation type="submission" date="2015-12" db="EMBL/GenBank/DDBJ databases">
        <title>De novo transcriptome assembly of four potential Pierce s Disease insect vectors from Arizona vineyards.</title>
        <authorList>
            <person name="Tassone E.E."/>
        </authorList>
    </citation>
    <scope>NUCLEOTIDE SEQUENCE</scope>
</reference>
<dbReference type="AlphaFoldDB" id="A0A1B6BZV4"/>
<dbReference type="EMBL" id="GEDC01030505">
    <property type="protein sequence ID" value="JAS06793.1"/>
    <property type="molecule type" value="Transcribed_RNA"/>
</dbReference>
<accession>A0A1B6BZV4</accession>
<protein>
    <submittedName>
        <fullName evidence="1">Uncharacterized protein</fullName>
    </submittedName>
</protein>